<name>A0ABQ7MDM9_BRACM</name>
<keyword evidence="2" id="KW-1185">Reference proteome</keyword>
<accession>A0ABQ7MDM9</accession>
<organism evidence="1 2">
    <name type="scientific">Brassica rapa subsp. trilocularis</name>
    <dbReference type="NCBI Taxonomy" id="1813537"/>
    <lineage>
        <taxon>Eukaryota</taxon>
        <taxon>Viridiplantae</taxon>
        <taxon>Streptophyta</taxon>
        <taxon>Embryophyta</taxon>
        <taxon>Tracheophyta</taxon>
        <taxon>Spermatophyta</taxon>
        <taxon>Magnoliopsida</taxon>
        <taxon>eudicotyledons</taxon>
        <taxon>Gunneridae</taxon>
        <taxon>Pentapetalae</taxon>
        <taxon>rosids</taxon>
        <taxon>malvids</taxon>
        <taxon>Brassicales</taxon>
        <taxon>Brassicaceae</taxon>
        <taxon>Brassiceae</taxon>
        <taxon>Brassica</taxon>
    </lineage>
</organism>
<gene>
    <name evidence="1" type="primary">A05p018460.1_BraROA</name>
    <name evidence="1" type="ORF">IGI04_018672</name>
</gene>
<protein>
    <submittedName>
        <fullName evidence="1">Uncharacterized protein</fullName>
    </submittedName>
</protein>
<proteinExistence type="predicted"/>
<dbReference type="Proteomes" id="UP000823674">
    <property type="component" value="Chromosome A05"/>
</dbReference>
<dbReference type="EMBL" id="JADBGQ010000005">
    <property type="protein sequence ID" value="KAG5396858.1"/>
    <property type="molecule type" value="Genomic_DNA"/>
</dbReference>
<sequence length="117" mass="13500">MGDPRVQSRKLGVELKVHELKWINYGHFTRPRSQEEELGRARSSLERANLKDCRYFMTIDPFVHKSPSDRYLIPLLVSDEPNSFLLSSKSCLVGNILTIKSGLSRYLHPILWCHSTS</sequence>
<evidence type="ECO:0000313" key="2">
    <source>
        <dbReference type="Proteomes" id="UP000823674"/>
    </source>
</evidence>
<reference evidence="1 2" key="1">
    <citation type="submission" date="2021-03" db="EMBL/GenBank/DDBJ databases">
        <authorList>
            <person name="King G.J."/>
            <person name="Bancroft I."/>
            <person name="Baten A."/>
            <person name="Bloomfield J."/>
            <person name="Borpatragohain P."/>
            <person name="He Z."/>
            <person name="Irish N."/>
            <person name="Irwin J."/>
            <person name="Liu K."/>
            <person name="Mauleon R.P."/>
            <person name="Moore J."/>
            <person name="Morris R."/>
            <person name="Ostergaard L."/>
            <person name="Wang B."/>
            <person name="Wells R."/>
        </authorList>
    </citation>
    <scope>NUCLEOTIDE SEQUENCE [LARGE SCALE GENOMIC DNA]</scope>
    <source>
        <strain evidence="1">R-o-18</strain>
        <tissue evidence="1">Leaf</tissue>
    </source>
</reference>
<comment type="caution">
    <text evidence="1">The sequence shown here is derived from an EMBL/GenBank/DDBJ whole genome shotgun (WGS) entry which is preliminary data.</text>
</comment>
<evidence type="ECO:0000313" key="1">
    <source>
        <dbReference type="EMBL" id="KAG5396858.1"/>
    </source>
</evidence>